<dbReference type="PANTHER" id="PTHR43775">
    <property type="entry name" value="FATTY ACID SYNTHASE"/>
    <property type="match status" value="1"/>
</dbReference>
<evidence type="ECO:0000256" key="1">
    <source>
        <dbReference type="ARBA" id="ARBA00022450"/>
    </source>
</evidence>
<comment type="caution">
    <text evidence="4">The sequence shown here is derived from an EMBL/GenBank/DDBJ whole genome shotgun (WGS) entry which is preliminary data.</text>
</comment>
<dbReference type="InterPro" id="IPR016039">
    <property type="entry name" value="Thiolase-like"/>
</dbReference>
<dbReference type="GO" id="GO:0004312">
    <property type="term" value="F:fatty acid synthase activity"/>
    <property type="evidence" value="ECO:0007669"/>
    <property type="project" value="TreeGrafter"/>
</dbReference>
<evidence type="ECO:0000256" key="2">
    <source>
        <dbReference type="ARBA" id="ARBA00022553"/>
    </source>
</evidence>
<evidence type="ECO:0000313" key="5">
    <source>
        <dbReference type="Proteomes" id="UP000528460"/>
    </source>
</evidence>
<dbReference type="Gene3D" id="3.40.47.10">
    <property type="match status" value="1"/>
</dbReference>
<keyword evidence="2" id="KW-0597">Phosphoprotein</keyword>
<dbReference type="PANTHER" id="PTHR43775:SF37">
    <property type="entry name" value="SI:DKEY-61P9.11"/>
    <property type="match status" value="1"/>
</dbReference>
<accession>A0A7Y4K1I7</accession>
<dbReference type="Proteomes" id="UP000528460">
    <property type="component" value="Unassembled WGS sequence"/>
</dbReference>
<dbReference type="GO" id="GO:0006633">
    <property type="term" value="P:fatty acid biosynthetic process"/>
    <property type="evidence" value="ECO:0007669"/>
    <property type="project" value="TreeGrafter"/>
</dbReference>
<feature type="non-terminal residue" evidence="4">
    <location>
        <position position="1"/>
    </location>
</feature>
<feature type="domain" description="Beta-ketoacyl synthase-like N-terminal" evidence="3">
    <location>
        <begin position="2"/>
        <end position="35"/>
    </location>
</feature>
<dbReference type="InterPro" id="IPR050091">
    <property type="entry name" value="PKS_NRPS_Biosynth_Enz"/>
</dbReference>
<protein>
    <recommendedName>
        <fullName evidence="3">Beta-ketoacyl synthase-like N-terminal domain-containing protein</fullName>
    </recommendedName>
</protein>
<dbReference type="EMBL" id="JABFJW010000676">
    <property type="protein sequence ID" value="NOK15193.1"/>
    <property type="molecule type" value="Genomic_DNA"/>
</dbReference>
<dbReference type="Pfam" id="PF00109">
    <property type="entry name" value="ketoacyl-synt"/>
    <property type="match status" value="1"/>
</dbReference>
<reference evidence="4 5" key="1">
    <citation type="submission" date="2020-05" db="EMBL/GenBank/DDBJ databases">
        <authorList>
            <person name="Whitworth D."/>
        </authorList>
    </citation>
    <scope>NUCLEOTIDE SEQUENCE [LARGE SCALE GENOMIC DNA]</scope>
    <source>
        <strain evidence="4 5">CA046A</strain>
    </source>
</reference>
<proteinExistence type="predicted"/>
<dbReference type="InterPro" id="IPR014030">
    <property type="entry name" value="Ketoacyl_synth_N"/>
</dbReference>
<evidence type="ECO:0000259" key="3">
    <source>
        <dbReference type="Pfam" id="PF00109"/>
    </source>
</evidence>
<evidence type="ECO:0000313" key="4">
    <source>
        <dbReference type="EMBL" id="NOK15193.1"/>
    </source>
</evidence>
<keyword evidence="1" id="KW-0596">Phosphopantetheine</keyword>
<sequence length="40" mass="4477">MSLREAQFTDPQQRLFLQTAWAALEDAGIDPDRFPGAISL</sequence>
<name>A0A7Y4K1I7_9BACT</name>
<dbReference type="SUPFAM" id="SSF53901">
    <property type="entry name" value="Thiolase-like"/>
    <property type="match status" value="1"/>
</dbReference>
<organism evidence="4 5">
    <name type="scientific">Corallococcus exercitus</name>
    <dbReference type="NCBI Taxonomy" id="2316736"/>
    <lineage>
        <taxon>Bacteria</taxon>
        <taxon>Pseudomonadati</taxon>
        <taxon>Myxococcota</taxon>
        <taxon>Myxococcia</taxon>
        <taxon>Myxococcales</taxon>
        <taxon>Cystobacterineae</taxon>
        <taxon>Myxococcaceae</taxon>
        <taxon>Corallococcus</taxon>
    </lineage>
</organism>
<dbReference type="AlphaFoldDB" id="A0A7Y4K1I7"/>
<gene>
    <name evidence="4" type="ORF">HNS30_39930</name>
</gene>